<gene>
    <name evidence="1" type="ORF">C0W41_10420</name>
</gene>
<dbReference type="EMBL" id="PYOY01000004">
    <property type="protein sequence ID" value="PSX07655.1"/>
    <property type="molecule type" value="Genomic_DNA"/>
</dbReference>
<evidence type="ECO:0000313" key="1">
    <source>
        <dbReference type="EMBL" id="PSX07655.1"/>
    </source>
</evidence>
<dbReference type="Proteomes" id="UP000241440">
    <property type="component" value="Unassembled WGS sequence"/>
</dbReference>
<evidence type="ECO:0000313" key="2">
    <source>
        <dbReference type="Proteomes" id="UP000241440"/>
    </source>
</evidence>
<sequence length="73" mass="8592">MAVLQNPQSFINILSVLEVDDIDWDIDLKTRCYLDEIEHVHLRLLTCILEDYYCLYTQYFLMGCIGMSSLIEV</sequence>
<reference evidence="1 2" key="1">
    <citation type="submission" date="2018-01" db="EMBL/GenBank/DDBJ databases">
        <title>Whole genome sequencing of Histamine producing bacteria.</title>
        <authorList>
            <person name="Butler K."/>
        </authorList>
    </citation>
    <scope>NUCLEOTIDE SEQUENCE [LARGE SCALE GENOMIC DNA]</scope>
    <source>
        <strain evidence="1 2">A2-1</strain>
    </source>
</reference>
<protein>
    <submittedName>
        <fullName evidence="1">Uncharacterized protein</fullName>
    </submittedName>
</protein>
<comment type="caution">
    <text evidence="1">The sequence shown here is derived from an EMBL/GenBank/DDBJ whole genome shotgun (WGS) entry which is preliminary data.</text>
</comment>
<accession>A0A855SCH0</accession>
<dbReference type="AlphaFoldDB" id="A0A855SCH0"/>
<proteinExistence type="predicted"/>
<name>A0A855SCH0_PHOAN</name>
<organism evidence="1 2">
    <name type="scientific">Photobacterium angustum</name>
    <dbReference type="NCBI Taxonomy" id="661"/>
    <lineage>
        <taxon>Bacteria</taxon>
        <taxon>Pseudomonadati</taxon>
        <taxon>Pseudomonadota</taxon>
        <taxon>Gammaproteobacteria</taxon>
        <taxon>Vibrionales</taxon>
        <taxon>Vibrionaceae</taxon>
        <taxon>Photobacterium</taxon>
    </lineage>
</organism>